<reference evidence="7 8" key="1">
    <citation type="submission" date="2018-10" db="EMBL/GenBank/DDBJ databases">
        <title>Co-occurring genomic capacity for anaerobic methane metabolism and dissimilatory sulfite reduction discovered in the Korarchaeota.</title>
        <authorList>
            <person name="Mckay L.J."/>
            <person name="Dlakic M."/>
            <person name="Fields M.W."/>
            <person name="Delmont T.O."/>
            <person name="Eren A.M."/>
            <person name="Jay Z.J."/>
            <person name="Klingelsmith K.B."/>
            <person name="Rusch D.B."/>
            <person name="Inskeep W.P."/>
        </authorList>
    </citation>
    <scope>NUCLEOTIDE SEQUENCE [LARGE SCALE GENOMIC DNA]</scope>
    <source>
        <strain evidence="7 8">WS</strain>
    </source>
</reference>
<dbReference type="PANTHER" id="PTHR12001">
    <property type="entry name" value="GERANYLGERANYL PYROPHOSPHATE SYNTHASE"/>
    <property type="match status" value="1"/>
</dbReference>
<comment type="caution">
    <text evidence="7">The sequence shown here is derived from an EMBL/GenBank/DDBJ whole genome shotgun (WGS) entry which is preliminary data.</text>
</comment>
<protein>
    <submittedName>
        <fullName evidence="7">Polyprenyl synthetase family protein</fullName>
    </submittedName>
</protein>
<sequence>MIRIKALEDAILGGIKIGEEELKLLLDPYVRKADLALMEALRNNMENPFADPLIEFMKGGKRIRPAILFLINEACGGGGSPELAAAAVELIHTASLIHDDIIDDSDSRRGLPAFHIKHGTEMAILIADFILSIVLEIVSKYEDKRIGRLLSEATKLMSIGEMMEVILLRRGDPISVEDYLNVLKYKTASLFQTASSLGALIAGRDDLYEEMGLYGLYLGLSYQIRDDLLDWGEKGEITYLLKGNDVREFLEDLALQYSMKAMDKLNFIPDSPQKRILREIATYSIERKI</sequence>
<dbReference type="PROSITE" id="PS00444">
    <property type="entry name" value="POLYPRENYL_SYNTHASE_2"/>
    <property type="match status" value="1"/>
</dbReference>
<dbReference type="InterPro" id="IPR000092">
    <property type="entry name" value="Polyprenyl_synt"/>
</dbReference>
<organism evidence="7 8">
    <name type="scientific">Candidatus Korarchaeum cryptofilum</name>
    <dbReference type="NCBI Taxonomy" id="498846"/>
    <lineage>
        <taxon>Archaea</taxon>
        <taxon>Thermoproteota</taxon>
        <taxon>Candidatus Korarchaeia</taxon>
        <taxon>Candidatus Korarchaeales</taxon>
        <taxon>Candidatus Korarchaeaceae</taxon>
        <taxon>Candidatus Korarchaeum</taxon>
    </lineage>
</organism>
<dbReference type="GO" id="GO:0046872">
    <property type="term" value="F:metal ion binding"/>
    <property type="evidence" value="ECO:0007669"/>
    <property type="project" value="UniProtKB-KW"/>
</dbReference>
<dbReference type="InterPro" id="IPR008949">
    <property type="entry name" value="Isoprenoid_synthase_dom_sf"/>
</dbReference>
<evidence type="ECO:0000313" key="7">
    <source>
        <dbReference type="EMBL" id="RSN69657.1"/>
    </source>
</evidence>
<evidence type="ECO:0000256" key="3">
    <source>
        <dbReference type="ARBA" id="ARBA00022679"/>
    </source>
</evidence>
<comment type="similarity">
    <text evidence="2 6">Belongs to the FPP/GGPP synthase family.</text>
</comment>
<evidence type="ECO:0000256" key="4">
    <source>
        <dbReference type="ARBA" id="ARBA00022723"/>
    </source>
</evidence>
<keyword evidence="3 6" id="KW-0808">Transferase</keyword>
<dbReference type="GO" id="GO:0008299">
    <property type="term" value="P:isoprenoid biosynthetic process"/>
    <property type="evidence" value="ECO:0007669"/>
    <property type="project" value="InterPro"/>
</dbReference>
<dbReference type="PANTHER" id="PTHR12001:SF85">
    <property type="entry name" value="SHORT CHAIN ISOPRENYL DIPHOSPHATE SYNTHASE"/>
    <property type="match status" value="1"/>
</dbReference>
<evidence type="ECO:0000256" key="5">
    <source>
        <dbReference type="ARBA" id="ARBA00022842"/>
    </source>
</evidence>
<dbReference type="AlphaFoldDB" id="A0A429G742"/>
<dbReference type="InterPro" id="IPR033749">
    <property type="entry name" value="Polyprenyl_synt_CS"/>
</dbReference>
<gene>
    <name evidence="7" type="ORF">D9Q81_03400</name>
</gene>
<accession>A0A429G742</accession>
<dbReference type="CDD" id="cd00685">
    <property type="entry name" value="Trans_IPPS_HT"/>
    <property type="match status" value="1"/>
</dbReference>
<keyword evidence="5" id="KW-0460">Magnesium</keyword>
<name>A0A429G742_9CREN</name>
<dbReference type="Proteomes" id="UP000278149">
    <property type="component" value="Unassembled WGS sequence"/>
</dbReference>
<dbReference type="RefSeq" id="WP_125741295.1">
    <property type="nucleotide sequence ID" value="NZ_RCOR01000018.1"/>
</dbReference>
<dbReference type="Pfam" id="PF00348">
    <property type="entry name" value="polyprenyl_synt"/>
    <property type="match status" value="1"/>
</dbReference>
<dbReference type="SFLD" id="SFLDS00005">
    <property type="entry name" value="Isoprenoid_Synthase_Type_I"/>
    <property type="match status" value="1"/>
</dbReference>
<keyword evidence="4" id="KW-0479">Metal-binding</keyword>
<proteinExistence type="inferred from homology"/>
<evidence type="ECO:0000256" key="2">
    <source>
        <dbReference type="ARBA" id="ARBA00006706"/>
    </source>
</evidence>
<dbReference type="GO" id="GO:0004659">
    <property type="term" value="F:prenyltransferase activity"/>
    <property type="evidence" value="ECO:0007669"/>
    <property type="project" value="InterPro"/>
</dbReference>
<evidence type="ECO:0000313" key="8">
    <source>
        <dbReference type="Proteomes" id="UP000278149"/>
    </source>
</evidence>
<dbReference type="SUPFAM" id="SSF48576">
    <property type="entry name" value="Terpenoid synthases"/>
    <property type="match status" value="1"/>
</dbReference>
<evidence type="ECO:0000256" key="1">
    <source>
        <dbReference type="ARBA" id="ARBA00001946"/>
    </source>
</evidence>
<evidence type="ECO:0000256" key="6">
    <source>
        <dbReference type="RuleBase" id="RU004466"/>
    </source>
</evidence>
<dbReference type="EMBL" id="RCOR01000018">
    <property type="protein sequence ID" value="RSN69657.1"/>
    <property type="molecule type" value="Genomic_DNA"/>
</dbReference>
<dbReference type="PROSITE" id="PS00723">
    <property type="entry name" value="POLYPRENYL_SYNTHASE_1"/>
    <property type="match status" value="1"/>
</dbReference>
<dbReference type="Gene3D" id="1.10.600.10">
    <property type="entry name" value="Farnesyl Diphosphate Synthase"/>
    <property type="match status" value="1"/>
</dbReference>
<comment type="cofactor">
    <cofactor evidence="1">
        <name>Mg(2+)</name>
        <dbReference type="ChEBI" id="CHEBI:18420"/>
    </cofactor>
</comment>